<dbReference type="SMART" id="SM00587">
    <property type="entry name" value="CHK"/>
    <property type="match status" value="1"/>
</dbReference>
<keyword evidence="2" id="KW-0418">Kinase</keyword>
<evidence type="ECO:0000313" key="3">
    <source>
        <dbReference type="Proteomes" id="UP000189177"/>
    </source>
</evidence>
<dbReference type="PANTHER" id="PTHR11012">
    <property type="entry name" value="PROTEIN KINASE-LIKE DOMAIN-CONTAINING"/>
    <property type="match status" value="1"/>
</dbReference>
<dbReference type="GO" id="GO:0016301">
    <property type="term" value="F:kinase activity"/>
    <property type="evidence" value="ECO:0007669"/>
    <property type="project" value="UniProtKB-KW"/>
</dbReference>
<dbReference type="STRING" id="252474.B1A74_07285"/>
<dbReference type="SUPFAM" id="SSF56112">
    <property type="entry name" value="Protein kinase-like (PK-like)"/>
    <property type="match status" value="1"/>
</dbReference>
<dbReference type="Proteomes" id="UP000189177">
    <property type="component" value="Unassembled WGS sequence"/>
</dbReference>
<reference evidence="2 3" key="1">
    <citation type="submission" date="2017-02" db="EMBL/GenBank/DDBJ databases">
        <title>Genomic diversity within the haloalkaliphilic genus Thioalkalivibrio.</title>
        <authorList>
            <person name="Ahn A.-C."/>
            <person name="Meier-Kolthoff J."/>
            <person name="Overmars L."/>
            <person name="Richter M."/>
            <person name="Woyke T."/>
            <person name="Sorokin D.Y."/>
            <person name="Muyzer G."/>
        </authorList>
    </citation>
    <scope>NUCLEOTIDE SEQUENCE [LARGE SCALE GENOMIC DNA]</scope>
    <source>
        <strain evidence="2 3">HL17</strain>
    </source>
</reference>
<dbReference type="RefSeq" id="WP_077244224.1">
    <property type="nucleotide sequence ID" value="NZ_MUZR01000023.1"/>
</dbReference>
<name>A0A1V2ZYE2_9GAMM</name>
<protein>
    <submittedName>
        <fullName evidence="2">Choline kinase</fullName>
    </submittedName>
</protein>
<gene>
    <name evidence="2" type="ORF">B1A74_07285</name>
</gene>
<dbReference type="InterPro" id="IPR004119">
    <property type="entry name" value="EcKL"/>
</dbReference>
<evidence type="ECO:0000313" key="2">
    <source>
        <dbReference type="EMBL" id="OOC10099.1"/>
    </source>
</evidence>
<dbReference type="InterPro" id="IPR015897">
    <property type="entry name" value="CHK_kinase-like"/>
</dbReference>
<dbReference type="PANTHER" id="PTHR11012:SF30">
    <property type="entry name" value="PROTEIN KINASE-LIKE DOMAIN-CONTAINING"/>
    <property type="match status" value="1"/>
</dbReference>
<proteinExistence type="predicted"/>
<sequence length="333" mass="37397">MGAREDAELTARVRHATGARAAYPQERVQGLWSGYGEIRRYRLEDATVASVMVKDVRYPAAVSHPRGWGGGVSDRRKRRSYEVERAWYADFAPRLDPSRCRLPRCFAAGGDDHGGWMILEDLDAAGFPDRRERLDFDGAVLCLRWLAELHAAFVGTAPDGLWPVGSYWHLATRQEEWAAIEAPAIRRTAAEVDRRLNAARFHTLVHGDAKVANFCFAADGGALAAVDFQYVGGGCGMKDVAYFIGSCLDEEEQEHREADLLDAYFDALREALRDHHPDVEAAALEAEWRDLFPLAQADFYRFLVGWSPAHWKIHDYSRRVALDVVRRLDPGPA</sequence>
<feature type="domain" description="CHK kinase-like" evidence="1">
    <location>
        <begin position="117"/>
        <end position="274"/>
    </location>
</feature>
<dbReference type="EMBL" id="MUZR01000023">
    <property type="protein sequence ID" value="OOC10099.1"/>
    <property type="molecule type" value="Genomic_DNA"/>
</dbReference>
<dbReference type="Gene3D" id="3.90.1200.10">
    <property type="match status" value="1"/>
</dbReference>
<dbReference type="InterPro" id="IPR011009">
    <property type="entry name" value="Kinase-like_dom_sf"/>
</dbReference>
<accession>A0A1V2ZYE2</accession>
<dbReference type="Pfam" id="PF02958">
    <property type="entry name" value="EcKL"/>
    <property type="match status" value="2"/>
</dbReference>
<evidence type="ECO:0000259" key="1">
    <source>
        <dbReference type="SMART" id="SM00587"/>
    </source>
</evidence>
<organism evidence="2 3">
    <name type="scientific">Thioalkalivibrio halophilus</name>
    <dbReference type="NCBI Taxonomy" id="252474"/>
    <lineage>
        <taxon>Bacteria</taxon>
        <taxon>Pseudomonadati</taxon>
        <taxon>Pseudomonadota</taxon>
        <taxon>Gammaproteobacteria</taxon>
        <taxon>Chromatiales</taxon>
        <taxon>Ectothiorhodospiraceae</taxon>
        <taxon>Thioalkalivibrio</taxon>
    </lineage>
</organism>
<dbReference type="OrthoDB" id="9769860at2"/>
<keyword evidence="3" id="KW-1185">Reference proteome</keyword>
<dbReference type="AlphaFoldDB" id="A0A1V2ZYE2"/>
<comment type="caution">
    <text evidence="2">The sequence shown here is derived from an EMBL/GenBank/DDBJ whole genome shotgun (WGS) entry which is preliminary data.</text>
</comment>
<keyword evidence="2" id="KW-0808">Transferase</keyword>